<keyword evidence="4" id="KW-0249">Electron transport</keyword>
<evidence type="ECO:0000256" key="2">
    <source>
        <dbReference type="ARBA" id="ARBA00022617"/>
    </source>
</evidence>
<dbReference type="STRING" id="980561.A1359_07760"/>
<feature type="chain" id="PRO_5008069121" evidence="7">
    <location>
        <begin position="21"/>
        <end position="101"/>
    </location>
</feature>
<dbReference type="OrthoDB" id="9796421at2"/>
<dbReference type="SUPFAM" id="SSF46626">
    <property type="entry name" value="Cytochrome c"/>
    <property type="match status" value="1"/>
</dbReference>
<evidence type="ECO:0000256" key="3">
    <source>
        <dbReference type="ARBA" id="ARBA00022723"/>
    </source>
</evidence>
<dbReference type="Pfam" id="PF13442">
    <property type="entry name" value="Cytochrome_CBB3"/>
    <property type="match status" value="1"/>
</dbReference>
<comment type="caution">
    <text evidence="9">The sequence shown here is derived from an EMBL/GenBank/DDBJ whole genome shotgun (WGS) entry which is preliminary data.</text>
</comment>
<name>A0A177NFY1_9GAMM</name>
<keyword evidence="10" id="KW-1185">Reference proteome</keyword>
<dbReference type="GO" id="GO:0020037">
    <property type="term" value="F:heme binding"/>
    <property type="evidence" value="ECO:0007669"/>
    <property type="project" value="InterPro"/>
</dbReference>
<dbReference type="RefSeq" id="WP_066981157.1">
    <property type="nucleotide sequence ID" value="NZ_LUUI01000095.1"/>
</dbReference>
<dbReference type="GO" id="GO:0009055">
    <property type="term" value="F:electron transfer activity"/>
    <property type="evidence" value="ECO:0007669"/>
    <property type="project" value="InterPro"/>
</dbReference>
<dbReference type="GO" id="GO:0046872">
    <property type="term" value="F:metal ion binding"/>
    <property type="evidence" value="ECO:0007669"/>
    <property type="project" value="UniProtKB-KW"/>
</dbReference>
<feature type="domain" description="Cytochrome c" evidence="8">
    <location>
        <begin position="21"/>
        <end position="100"/>
    </location>
</feature>
<keyword evidence="5 6" id="KW-0408">Iron</keyword>
<evidence type="ECO:0000259" key="8">
    <source>
        <dbReference type="PROSITE" id="PS51007"/>
    </source>
</evidence>
<evidence type="ECO:0000313" key="10">
    <source>
        <dbReference type="Proteomes" id="UP000078476"/>
    </source>
</evidence>
<evidence type="ECO:0000256" key="7">
    <source>
        <dbReference type="SAM" id="SignalP"/>
    </source>
</evidence>
<proteinExistence type="predicted"/>
<organism evidence="9 10">
    <name type="scientific">Methylomonas lenta</name>
    <dbReference type="NCBI Taxonomy" id="980561"/>
    <lineage>
        <taxon>Bacteria</taxon>
        <taxon>Pseudomonadati</taxon>
        <taxon>Pseudomonadota</taxon>
        <taxon>Gammaproteobacteria</taxon>
        <taxon>Methylococcales</taxon>
        <taxon>Methylococcaceae</taxon>
        <taxon>Methylomonas</taxon>
    </lineage>
</organism>
<evidence type="ECO:0000256" key="5">
    <source>
        <dbReference type="ARBA" id="ARBA00023004"/>
    </source>
</evidence>
<evidence type="ECO:0000256" key="6">
    <source>
        <dbReference type="PROSITE-ProRule" id="PRU00433"/>
    </source>
</evidence>
<keyword evidence="2 6" id="KW-0349">Heme</keyword>
<dbReference type="InterPro" id="IPR009056">
    <property type="entry name" value="Cyt_c-like_dom"/>
</dbReference>
<dbReference type="Gene3D" id="1.10.760.10">
    <property type="entry name" value="Cytochrome c-like domain"/>
    <property type="match status" value="1"/>
</dbReference>
<dbReference type="InterPro" id="IPR036909">
    <property type="entry name" value="Cyt_c-like_dom_sf"/>
</dbReference>
<evidence type="ECO:0000256" key="4">
    <source>
        <dbReference type="ARBA" id="ARBA00022982"/>
    </source>
</evidence>
<dbReference type="PANTHER" id="PTHR33751:SF9">
    <property type="entry name" value="CYTOCHROME C4"/>
    <property type="match status" value="1"/>
</dbReference>
<keyword evidence="3 6" id="KW-0479">Metal-binding</keyword>
<protein>
    <submittedName>
        <fullName evidence="9">Cytochrome C</fullName>
    </submittedName>
</protein>
<dbReference type="Proteomes" id="UP000078476">
    <property type="component" value="Unassembled WGS sequence"/>
</dbReference>
<gene>
    <name evidence="9" type="ORF">A1359_07760</name>
</gene>
<dbReference type="PANTHER" id="PTHR33751">
    <property type="entry name" value="CBB3-TYPE CYTOCHROME C OXIDASE SUBUNIT FIXP"/>
    <property type="match status" value="1"/>
</dbReference>
<evidence type="ECO:0000313" key="9">
    <source>
        <dbReference type="EMBL" id="OAI16534.1"/>
    </source>
</evidence>
<keyword evidence="7" id="KW-0732">Signal</keyword>
<dbReference type="InterPro" id="IPR050597">
    <property type="entry name" value="Cytochrome_c_Oxidase_Subunit"/>
</dbReference>
<dbReference type="AlphaFoldDB" id="A0A177NFY1"/>
<accession>A0A177NFY1</accession>
<feature type="signal peptide" evidence="7">
    <location>
        <begin position="1"/>
        <end position="20"/>
    </location>
</feature>
<keyword evidence="1" id="KW-0813">Transport</keyword>
<evidence type="ECO:0000256" key="1">
    <source>
        <dbReference type="ARBA" id="ARBA00022448"/>
    </source>
</evidence>
<sequence>MKLNYSMLVVGLLAGGSVQAANLYAGQAKAAAVCSQCHGVRMPSADAPFPPLGGRDPEYLKTAIKQYRDKTRVSDIMNAVAGSLTDKEINDIAHYYGSVKP</sequence>
<dbReference type="PROSITE" id="PS51007">
    <property type="entry name" value="CYTC"/>
    <property type="match status" value="1"/>
</dbReference>
<dbReference type="EMBL" id="LUUI01000095">
    <property type="protein sequence ID" value="OAI16534.1"/>
    <property type="molecule type" value="Genomic_DNA"/>
</dbReference>
<reference evidence="9 10" key="1">
    <citation type="submission" date="2016-03" db="EMBL/GenBank/DDBJ databases">
        <authorList>
            <person name="Ploux O."/>
        </authorList>
    </citation>
    <scope>NUCLEOTIDE SEQUENCE [LARGE SCALE GENOMIC DNA]</scope>
    <source>
        <strain evidence="9 10">R-45370</strain>
    </source>
</reference>